<comment type="caution">
    <text evidence="3">The sequence shown here is derived from an EMBL/GenBank/DDBJ whole genome shotgun (WGS) entry which is preliminary data.</text>
</comment>
<keyword evidence="4" id="KW-1185">Reference proteome</keyword>
<reference evidence="3 4" key="1">
    <citation type="journal article" date="2016" name="Genome Biol. Evol.">
        <title>Divergent and convergent evolution of fungal pathogenicity.</title>
        <authorList>
            <person name="Shang Y."/>
            <person name="Xiao G."/>
            <person name="Zheng P."/>
            <person name="Cen K."/>
            <person name="Zhan S."/>
            <person name="Wang C."/>
        </authorList>
    </citation>
    <scope>NUCLEOTIDE SEQUENCE [LARGE SCALE GENOMIC DNA]</scope>
    <source>
        <strain evidence="3 4">RCEF 264</strain>
    </source>
</reference>
<evidence type="ECO:0000313" key="4">
    <source>
        <dbReference type="Proteomes" id="UP000076874"/>
    </source>
</evidence>
<dbReference type="EMBL" id="AZHD01000001">
    <property type="protein sequence ID" value="OAA68548.1"/>
    <property type="molecule type" value="Genomic_DNA"/>
</dbReference>
<dbReference type="InterPro" id="IPR045247">
    <property type="entry name" value="Oye-like"/>
</dbReference>
<feature type="domain" description="NADH:flavin oxidoreductase/NADH oxidase N-terminal" evidence="2">
    <location>
        <begin position="6"/>
        <end position="334"/>
    </location>
</feature>
<dbReference type="Proteomes" id="UP000076874">
    <property type="component" value="Unassembled WGS sequence"/>
</dbReference>
<dbReference type="PANTHER" id="PTHR22893">
    <property type="entry name" value="NADH OXIDOREDUCTASE-RELATED"/>
    <property type="match status" value="1"/>
</dbReference>
<evidence type="ECO:0000313" key="3">
    <source>
        <dbReference type="EMBL" id="OAA68548.1"/>
    </source>
</evidence>
<dbReference type="AlphaFoldDB" id="A0A168AC44"/>
<dbReference type="FunFam" id="3.20.20.70:FF:000138">
    <property type="entry name" value="NADPH dehydrogenase 1"/>
    <property type="match status" value="1"/>
</dbReference>
<sequence>MDNSRLFKPTKLGAITLQHRVGMCPLTRFRASAEHVPTPSMVEYYEQRGSVPGTLLVTEGTFISAAHGGYNLVPGIWNTEQIAAWRRVTDAVHRKGSYIFCQLWALGRTADPAVLARSGSQLRSSSSVPMSGEGRTTPLAMTADEIQEAIDEYAAAAKKAIDAGFDGIELHGANGYLIDQFIQDVCNKRTDEWGGSVENRSRFAVEVTKAVSEAIGPDRVGIRLSPWSTFQDMRMADPVPQFSDILTKLNPLNIAYVHVVEARVSGNADIEVSESLDFVYGIRKQLLLVAGGYSPASAKKLVDEDHPDRDIVVMFGRHFISNPDLPFRIQHGISLHPYDRKTFYNPNDVEGYTGQPFSEEFLESTKTSA</sequence>
<dbReference type="Gene3D" id="3.20.20.70">
    <property type="entry name" value="Aldolase class I"/>
    <property type="match status" value="1"/>
</dbReference>
<name>A0A168AC44_9HYPO</name>
<gene>
    <name evidence="3" type="ORF">SPI_00743</name>
</gene>
<protein>
    <submittedName>
        <fullName evidence="3">Aldolase-type TIM barrel</fullName>
    </submittedName>
</protein>
<dbReference type="PANTHER" id="PTHR22893:SF91">
    <property type="entry name" value="NADPH DEHYDROGENASE 2-RELATED"/>
    <property type="match status" value="1"/>
</dbReference>
<dbReference type="GO" id="GO:0010181">
    <property type="term" value="F:FMN binding"/>
    <property type="evidence" value="ECO:0007669"/>
    <property type="project" value="InterPro"/>
</dbReference>
<organism evidence="3 4">
    <name type="scientific">Niveomyces insectorum RCEF 264</name>
    <dbReference type="NCBI Taxonomy" id="1081102"/>
    <lineage>
        <taxon>Eukaryota</taxon>
        <taxon>Fungi</taxon>
        <taxon>Dikarya</taxon>
        <taxon>Ascomycota</taxon>
        <taxon>Pezizomycotina</taxon>
        <taxon>Sordariomycetes</taxon>
        <taxon>Hypocreomycetidae</taxon>
        <taxon>Hypocreales</taxon>
        <taxon>Cordycipitaceae</taxon>
        <taxon>Niveomyces</taxon>
    </lineage>
</organism>
<accession>A0A168AC44</accession>
<dbReference type="Pfam" id="PF00724">
    <property type="entry name" value="Oxidored_FMN"/>
    <property type="match status" value="1"/>
</dbReference>
<dbReference type="InterPro" id="IPR013785">
    <property type="entry name" value="Aldolase_TIM"/>
</dbReference>
<dbReference type="GO" id="GO:0003959">
    <property type="term" value="F:NADPH dehydrogenase activity"/>
    <property type="evidence" value="ECO:0007669"/>
    <property type="project" value="TreeGrafter"/>
</dbReference>
<evidence type="ECO:0000256" key="1">
    <source>
        <dbReference type="ARBA" id="ARBA00022630"/>
    </source>
</evidence>
<keyword evidence="1" id="KW-0285">Flavoprotein</keyword>
<dbReference type="InterPro" id="IPR001155">
    <property type="entry name" value="OxRdtase_FMN_N"/>
</dbReference>
<proteinExistence type="predicted"/>
<dbReference type="STRING" id="1081102.A0A168AC44"/>
<dbReference type="OrthoDB" id="276546at2759"/>
<dbReference type="CDD" id="cd02933">
    <property type="entry name" value="OYE_like_FMN"/>
    <property type="match status" value="1"/>
</dbReference>
<dbReference type="SUPFAM" id="SSF51395">
    <property type="entry name" value="FMN-linked oxidoreductases"/>
    <property type="match status" value="1"/>
</dbReference>
<evidence type="ECO:0000259" key="2">
    <source>
        <dbReference type="Pfam" id="PF00724"/>
    </source>
</evidence>